<dbReference type="Proteomes" id="UP000288805">
    <property type="component" value="Unassembled WGS sequence"/>
</dbReference>
<evidence type="ECO:0000313" key="1">
    <source>
        <dbReference type="EMBL" id="RVW32717.1"/>
    </source>
</evidence>
<dbReference type="AlphaFoldDB" id="A0A438DB90"/>
<accession>A0A438DB90</accession>
<sequence length="36" mass="4044">MSSTAGQVIRCKGIQDHMADRKLGNLYLHILLSLFI</sequence>
<protein>
    <submittedName>
        <fullName evidence="1">Uncharacterized protein</fullName>
    </submittedName>
</protein>
<proteinExistence type="predicted"/>
<gene>
    <name evidence="1" type="ORF">CK203_086360</name>
</gene>
<evidence type="ECO:0000313" key="2">
    <source>
        <dbReference type="Proteomes" id="UP000288805"/>
    </source>
</evidence>
<name>A0A438DB90_VITVI</name>
<dbReference type="EMBL" id="QGNW01001708">
    <property type="protein sequence ID" value="RVW32717.1"/>
    <property type="molecule type" value="Genomic_DNA"/>
</dbReference>
<comment type="caution">
    <text evidence="1">The sequence shown here is derived from an EMBL/GenBank/DDBJ whole genome shotgun (WGS) entry which is preliminary data.</text>
</comment>
<organism evidence="1 2">
    <name type="scientific">Vitis vinifera</name>
    <name type="common">Grape</name>
    <dbReference type="NCBI Taxonomy" id="29760"/>
    <lineage>
        <taxon>Eukaryota</taxon>
        <taxon>Viridiplantae</taxon>
        <taxon>Streptophyta</taxon>
        <taxon>Embryophyta</taxon>
        <taxon>Tracheophyta</taxon>
        <taxon>Spermatophyta</taxon>
        <taxon>Magnoliopsida</taxon>
        <taxon>eudicotyledons</taxon>
        <taxon>Gunneridae</taxon>
        <taxon>Pentapetalae</taxon>
        <taxon>rosids</taxon>
        <taxon>Vitales</taxon>
        <taxon>Vitaceae</taxon>
        <taxon>Viteae</taxon>
        <taxon>Vitis</taxon>
    </lineage>
</organism>
<reference evidence="1 2" key="1">
    <citation type="journal article" date="2018" name="PLoS Genet.">
        <title>Population sequencing reveals clonal diversity and ancestral inbreeding in the grapevine cultivar Chardonnay.</title>
        <authorList>
            <person name="Roach M.J."/>
            <person name="Johnson D.L."/>
            <person name="Bohlmann J."/>
            <person name="van Vuuren H.J."/>
            <person name="Jones S.J."/>
            <person name="Pretorius I.S."/>
            <person name="Schmidt S.A."/>
            <person name="Borneman A.R."/>
        </authorList>
    </citation>
    <scope>NUCLEOTIDE SEQUENCE [LARGE SCALE GENOMIC DNA]</scope>
    <source>
        <strain evidence="2">cv. Chardonnay</strain>
        <tissue evidence="1">Leaf</tissue>
    </source>
</reference>